<feature type="non-terminal residue" evidence="1">
    <location>
        <position position="1"/>
    </location>
</feature>
<reference evidence="1 2" key="1">
    <citation type="journal article" date="2015" name="Nature">
        <title>rRNA introns, odd ribosomes, and small enigmatic genomes across a large radiation of phyla.</title>
        <authorList>
            <person name="Brown C.T."/>
            <person name="Hug L.A."/>
            <person name="Thomas B.C."/>
            <person name="Sharon I."/>
            <person name="Castelle C.J."/>
            <person name="Singh A."/>
            <person name="Wilkins M.J."/>
            <person name="Williams K.H."/>
            <person name="Banfield J.F."/>
        </authorList>
    </citation>
    <scope>NUCLEOTIDE SEQUENCE [LARGE SCALE GENOMIC DNA]</scope>
</reference>
<protein>
    <submittedName>
        <fullName evidence="1">Type IV-A pilus assembly ATPase PilB</fullName>
    </submittedName>
</protein>
<dbReference type="EMBL" id="LCQK01000008">
    <property type="protein sequence ID" value="KKW14486.1"/>
    <property type="molecule type" value="Genomic_DNA"/>
</dbReference>
<proteinExistence type="predicted"/>
<evidence type="ECO:0000313" key="2">
    <source>
        <dbReference type="Proteomes" id="UP000034224"/>
    </source>
</evidence>
<organism evidence="1 2">
    <name type="scientific">Candidatus Jorgensenbacteria bacterium GW2011_GWB1_50_10</name>
    <dbReference type="NCBI Taxonomy" id="1618665"/>
    <lineage>
        <taxon>Bacteria</taxon>
        <taxon>Candidatus Joergenseniibacteriota</taxon>
    </lineage>
</organism>
<dbReference type="STRING" id="1618665.UY55_C0008G0001"/>
<name>A0A0G1W6U2_9BACT</name>
<dbReference type="AlphaFoldDB" id="A0A0G1W6U2"/>
<dbReference type="Gene3D" id="3.40.50.300">
    <property type="entry name" value="P-loop containing nucleotide triphosphate hydrolases"/>
    <property type="match status" value="1"/>
</dbReference>
<dbReference type="InterPro" id="IPR027417">
    <property type="entry name" value="P-loop_NTPase"/>
</dbReference>
<gene>
    <name evidence="1" type="ORF">UY55_C0008G0001</name>
</gene>
<comment type="caution">
    <text evidence="1">The sequence shown here is derived from an EMBL/GenBank/DDBJ whole genome shotgun (WGS) entry which is preliminary data.</text>
</comment>
<dbReference type="Proteomes" id="UP000034224">
    <property type="component" value="Unassembled WGS sequence"/>
</dbReference>
<evidence type="ECO:0000313" key="1">
    <source>
        <dbReference type="EMBL" id="KKW14486.1"/>
    </source>
</evidence>
<sequence length="55" mass="6313">EITDGIRELILRSKPANEIKKQGIKEDMVTMFEDGLQKVERGVTTIEEILRVVNE</sequence>
<accession>A0A0G1W6U2</accession>